<dbReference type="PANTHER" id="PTHR43581:SF4">
    <property type="entry name" value="ATP_GTP PHOSPHATASE"/>
    <property type="match status" value="1"/>
</dbReference>
<dbReference type="PANTHER" id="PTHR43581">
    <property type="entry name" value="ATP/GTP PHOSPHATASE"/>
    <property type="match status" value="1"/>
</dbReference>
<evidence type="ECO:0008006" key="5">
    <source>
        <dbReference type="Google" id="ProtNLM"/>
    </source>
</evidence>
<dbReference type="GO" id="GO:0006302">
    <property type="term" value="P:double-strand break repair"/>
    <property type="evidence" value="ECO:0007669"/>
    <property type="project" value="InterPro"/>
</dbReference>
<dbReference type="Pfam" id="PF13476">
    <property type="entry name" value="AAA_23"/>
    <property type="match status" value="1"/>
</dbReference>
<proteinExistence type="predicted"/>
<dbReference type="InterPro" id="IPR003959">
    <property type="entry name" value="ATPase_AAA_core"/>
</dbReference>
<accession>A0A2T4IWZ2</accession>
<dbReference type="SUPFAM" id="SSF52540">
    <property type="entry name" value="P-loop containing nucleoside triphosphate hydrolases"/>
    <property type="match status" value="1"/>
</dbReference>
<name>A0A2T4IWZ2_9HYPH</name>
<feature type="domain" description="Rad50/SbcC-type AAA" evidence="2">
    <location>
        <begin position="7"/>
        <end position="57"/>
    </location>
</feature>
<dbReference type="OrthoDB" id="3322489at2"/>
<dbReference type="AlphaFoldDB" id="A0A2T4IWZ2"/>
<protein>
    <recommendedName>
        <fullName evidence="5">ATPase AAA-type core domain-containing protein</fullName>
    </recommendedName>
</protein>
<dbReference type="Pfam" id="PF13304">
    <property type="entry name" value="AAA_21"/>
    <property type="match status" value="1"/>
</dbReference>
<reference evidence="3 4" key="1">
    <citation type="submission" date="2018-03" db="EMBL/GenBank/DDBJ databases">
        <title>Genome sequence of the symbiotic type strain Mesorhizobium helmanticense CSLC115NT isolated from Lotus corniculatus nodules.</title>
        <authorList>
            <person name="Sannazzaro A.I."/>
            <person name="Torres Tejerizo G.A."/>
            <person name="Dip D."/>
            <person name="Caballero M."/>
            <person name="Pistorio M."/>
            <person name="Estrella M.J."/>
        </authorList>
    </citation>
    <scope>NUCLEOTIDE SEQUENCE [LARGE SCALE GENOMIC DNA]</scope>
    <source>
        <strain evidence="3 4">CSLC115N</strain>
    </source>
</reference>
<comment type="caution">
    <text evidence="3">The sequence shown here is derived from an EMBL/GenBank/DDBJ whole genome shotgun (WGS) entry which is preliminary data.</text>
</comment>
<dbReference type="InterPro" id="IPR038729">
    <property type="entry name" value="Rad50/SbcC_AAA"/>
</dbReference>
<feature type="domain" description="ATPase AAA-type core" evidence="1">
    <location>
        <begin position="223"/>
        <end position="340"/>
    </location>
</feature>
<gene>
    <name evidence="3" type="ORF">C9427_11505</name>
</gene>
<dbReference type="Gene3D" id="3.40.50.300">
    <property type="entry name" value="P-loop containing nucleotide triphosphate hydrolases"/>
    <property type="match status" value="2"/>
</dbReference>
<evidence type="ECO:0000313" key="4">
    <source>
        <dbReference type="Proteomes" id="UP000240259"/>
    </source>
</evidence>
<organism evidence="3 4">
    <name type="scientific">Mesorhizobium helmanticense</name>
    <dbReference type="NCBI Taxonomy" id="1776423"/>
    <lineage>
        <taxon>Bacteria</taxon>
        <taxon>Pseudomonadati</taxon>
        <taxon>Pseudomonadota</taxon>
        <taxon>Alphaproteobacteria</taxon>
        <taxon>Hyphomicrobiales</taxon>
        <taxon>Phyllobacteriaceae</taxon>
        <taxon>Mesorhizobium</taxon>
    </lineage>
</organism>
<sequence>MWISKARIHGFQSFGDSGNILFQSGINLIVGQNNSGKSSVLRALQPALKDDRHRAPQRYSNHQVPQPRVELTIRVTGAELEETILIRGSANLPVLHQSEQNGSPADQIKNLFSWPTIIVDVINHSSTNFQSRAYPACGNFSLGQHKKNSISLSAVNGEIKYHTVTRSDTDDGAQIVWELWQRNMFYFSAERFAIGESAHSHADRLTPDAQNLPAVLHTLIGSRGTMFQKLVSHLRDIFPTVGNLSVRPNPNNNQLEIRVWPTEEMNAVELSFPLNASGTGVAQAIAILTAIMTINDSVIIIDEINSFLHPSAVKSLIRVIKTHYGSHQYIISTHAPEVISFCDPDTIHIVKRTGYESSIEPLKLDDVDAFRNVAEHLGVSMADVFAAERIIWVEGPTEELCFPLIYQHSGSSELRGIIFTAVSATGDFMTGRRSRALVYDVYKRLSSATTPLRVSVVFSFDTEKLSPEQCAEMRRESGGLVHFLPRRHLECYLVDPEAIAAFIAEKDVDGSTSVSGEIIRKKILELGPQKEFNNRKWRGDIADPNWLGALDAARFINRVCSETSECKVTFSKKADSLFLLKYIFLKKPDQLSPLVKYVKELVDQVRKNDV</sequence>
<dbReference type="Proteomes" id="UP000240259">
    <property type="component" value="Unassembled WGS sequence"/>
</dbReference>
<dbReference type="GO" id="GO:0016887">
    <property type="term" value="F:ATP hydrolysis activity"/>
    <property type="evidence" value="ECO:0007669"/>
    <property type="project" value="InterPro"/>
</dbReference>
<dbReference type="EMBL" id="PZJX01000025">
    <property type="protein sequence ID" value="PTE10170.1"/>
    <property type="molecule type" value="Genomic_DNA"/>
</dbReference>
<dbReference type="InterPro" id="IPR051396">
    <property type="entry name" value="Bact_Antivir_Def_Nuclease"/>
</dbReference>
<dbReference type="InterPro" id="IPR027417">
    <property type="entry name" value="P-loop_NTPase"/>
</dbReference>
<evidence type="ECO:0000259" key="1">
    <source>
        <dbReference type="Pfam" id="PF13304"/>
    </source>
</evidence>
<keyword evidence="4" id="KW-1185">Reference proteome</keyword>
<evidence type="ECO:0000313" key="3">
    <source>
        <dbReference type="EMBL" id="PTE10170.1"/>
    </source>
</evidence>
<evidence type="ECO:0000259" key="2">
    <source>
        <dbReference type="Pfam" id="PF13476"/>
    </source>
</evidence>